<name>A0A0M8MPW1_9BASI</name>
<keyword evidence="15" id="KW-0464">Manganese</keyword>
<dbReference type="GeneID" id="28730164"/>
<dbReference type="InterPro" id="IPR004733">
    <property type="entry name" value="PurM_cligase"/>
</dbReference>
<keyword evidence="11" id="KW-0479">Metal-binding</keyword>
<comment type="similarity">
    <text evidence="5">Belongs to the AIR synthase family.</text>
</comment>
<dbReference type="NCBIfam" id="TIGR00878">
    <property type="entry name" value="purM"/>
    <property type="match status" value="1"/>
</dbReference>
<feature type="domain" description="ATP-grasp" evidence="25">
    <location>
        <begin position="115"/>
        <end position="328"/>
    </location>
</feature>
<evidence type="ECO:0000256" key="3">
    <source>
        <dbReference type="ARBA" id="ARBA00005174"/>
    </source>
</evidence>
<dbReference type="FunFam" id="3.40.50.20:FF:000006">
    <property type="entry name" value="Phosphoribosylamine--glycine ligase, chloroplastic"/>
    <property type="match status" value="1"/>
</dbReference>
<dbReference type="Pfam" id="PF02843">
    <property type="entry name" value="GARS_C"/>
    <property type="match status" value="1"/>
</dbReference>
<keyword evidence="14 24" id="KW-0067">ATP-binding</keyword>
<dbReference type="OrthoDB" id="2018833at2759"/>
<evidence type="ECO:0000256" key="6">
    <source>
        <dbReference type="ARBA" id="ARBA00013047"/>
    </source>
</evidence>
<dbReference type="InterPro" id="IPR020560">
    <property type="entry name" value="PRibGlycinamide_synth_C-dom"/>
</dbReference>
<evidence type="ECO:0000256" key="13">
    <source>
        <dbReference type="ARBA" id="ARBA00022755"/>
    </source>
</evidence>
<dbReference type="InterPro" id="IPR016188">
    <property type="entry name" value="PurM-like_N"/>
</dbReference>
<dbReference type="GO" id="GO:0046872">
    <property type="term" value="F:metal ion binding"/>
    <property type="evidence" value="ECO:0007669"/>
    <property type="project" value="UniProtKB-KW"/>
</dbReference>
<evidence type="ECO:0000256" key="17">
    <source>
        <dbReference type="ARBA" id="ARBA00029388"/>
    </source>
</evidence>
<dbReference type="STRING" id="77020.A0A0M8MPW1"/>
<dbReference type="Gene3D" id="3.40.50.20">
    <property type="match status" value="1"/>
</dbReference>
<evidence type="ECO:0000256" key="14">
    <source>
        <dbReference type="ARBA" id="ARBA00022840"/>
    </source>
</evidence>
<dbReference type="EC" id="6.3.4.13" evidence="7"/>
<evidence type="ECO:0000256" key="21">
    <source>
        <dbReference type="ARBA" id="ARBA00033093"/>
    </source>
</evidence>
<dbReference type="EC" id="6.3.3.1" evidence="6"/>
<dbReference type="InterPro" id="IPR016185">
    <property type="entry name" value="PreATP-grasp_dom_sf"/>
</dbReference>
<dbReference type="Gene3D" id="3.90.600.10">
    <property type="entry name" value="Phosphoribosylglycinamide synthetase, C-terminal domain"/>
    <property type="match status" value="1"/>
</dbReference>
<dbReference type="HAMAP" id="MF_00741">
    <property type="entry name" value="AIRS"/>
    <property type="match status" value="1"/>
</dbReference>
<evidence type="ECO:0000256" key="16">
    <source>
        <dbReference type="ARBA" id="ARBA00023268"/>
    </source>
</evidence>
<evidence type="ECO:0000256" key="8">
    <source>
        <dbReference type="ARBA" id="ARBA00020367"/>
    </source>
</evidence>
<evidence type="ECO:0000256" key="9">
    <source>
        <dbReference type="ARBA" id="ARBA00022490"/>
    </source>
</evidence>
<dbReference type="PROSITE" id="PS00184">
    <property type="entry name" value="GARS"/>
    <property type="match status" value="1"/>
</dbReference>
<evidence type="ECO:0000256" key="4">
    <source>
        <dbReference type="ARBA" id="ARBA00007423"/>
    </source>
</evidence>
<dbReference type="InterPro" id="IPR000115">
    <property type="entry name" value="PRibGlycinamide_synth"/>
</dbReference>
<comment type="similarity">
    <text evidence="4">In the N-terminal section; belongs to the GARS family.</text>
</comment>
<comment type="subcellular location">
    <subcellularLocation>
        <location evidence="1">Cytoplasm</location>
    </subcellularLocation>
</comment>
<dbReference type="VEuPathDB" id="FungiDB:Malapachy_3829"/>
<evidence type="ECO:0000256" key="11">
    <source>
        <dbReference type="ARBA" id="ARBA00022723"/>
    </source>
</evidence>
<dbReference type="UniPathway" id="UPA00074">
    <property type="reaction ID" value="UER00125"/>
</dbReference>
<dbReference type="RefSeq" id="XP_017992059.1">
    <property type="nucleotide sequence ID" value="XM_018138288.1"/>
</dbReference>
<sequence length="802" mass="83716">MSAIRALVLGSGGREHALALHLLRSERVEHVYVAPGNGGTATLGHRCTNLASPKASGDFSDIAQWAKDNKITLCVPGPEAPLVEGVETAFRQVGIPVFGPSKEAAQMEGSKAYAKDFMARHHIPTAAYRTFTADQVDACMAYIQELGGAKAIVLKASGLAGGKGVILPETDEEAYEGVQDLLVKKVFGDAGDALVVEERLDGSELSVLAFSDGYTVRALPGCQDHKRIGEGDTGLNTGGMGAYCPTPDGTAPGMEERIRNEVLLPTIEGMRRDGTPFVGMLFVGLMLTSKGPKVLEYNVRFGDPETEAVLELLAEPTTLTDVMMACVERRLDCVELAVRPGFAVSIIMASGGYPGKYATGVPIDMSAVPGNVSVYHAGTKRLEDGTLVTAGGRVLAVSAVGSTLEEALEHAYAGVNSIQFDGMVFRRDIAHRALGKAASTSESLTYAAAGVDIDAGNALVERIKPLAKSTQRTGCVGSLGGFGGVFDLKALGMNDPLLVSGTDGVGTKLRVALDFGKHDTIGIDLVAMSVNDLIVQGAQPLYFLDYFACSKLDVDTASAVVSGVAEGCRQAQCALIGGETAEMPGMYVGDEYDVAGFAVGAVERSAILPRMSSMQAGDKLIGLRSSGVHSNGYSLVRKVVAKSGVSLHAPCPWGAPGSVVDGVSTPATLGEALLAPTRIYVQALHHVLHSTDHAVLGLAHITGGGFTENIPRVLPDGLGAHIDLSTWARPPLFAWLQQQGHIEAAEMARTFNNGIGMVLVVPASACDATCAALQAAGEAPVTMGELTSQPGVTYAHLDSWTM</sequence>
<dbReference type="SUPFAM" id="SSF52440">
    <property type="entry name" value="PreATP-grasp domain"/>
    <property type="match status" value="1"/>
</dbReference>
<evidence type="ECO:0000256" key="20">
    <source>
        <dbReference type="ARBA" id="ARBA00032931"/>
    </source>
</evidence>
<dbReference type="SMART" id="SM01209">
    <property type="entry name" value="GARS_A"/>
    <property type="match status" value="1"/>
</dbReference>
<dbReference type="GO" id="GO:0006189">
    <property type="term" value="P:'de novo' IMP biosynthetic process"/>
    <property type="evidence" value="ECO:0007669"/>
    <property type="project" value="UniProtKB-UniPathway"/>
</dbReference>
<dbReference type="InterPro" id="IPR010918">
    <property type="entry name" value="PurM-like_C_dom"/>
</dbReference>
<dbReference type="Gene3D" id="3.30.1330.10">
    <property type="entry name" value="PurM-like, N-terminal domain"/>
    <property type="match status" value="1"/>
</dbReference>
<dbReference type="Pfam" id="PF00586">
    <property type="entry name" value="AIRS"/>
    <property type="match status" value="1"/>
</dbReference>
<keyword evidence="16" id="KW-0511">Multifunctional enzyme</keyword>
<dbReference type="SUPFAM" id="SSF55326">
    <property type="entry name" value="PurM N-terminal domain-like"/>
    <property type="match status" value="1"/>
</dbReference>
<dbReference type="FunFam" id="3.30.470.20:FF:000018">
    <property type="entry name" value="Trifunctional purine biosynthetic protein adenosine-3"/>
    <property type="match status" value="1"/>
</dbReference>
<evidence type="ECO:0000256" key="12">
    <source>
        <dbReference type="ARBA" id="ARBA00022741"/>
    </source>
</evidence>
<dbReference type="HAMAP" id="MF_00138">
    <property type="entry name" value="GARS"/>
    <property type="match status" value="1"/>
</dbReference>
<dbReference type="InterPro" id="IPR011761">
    <property type="entry name" value="ATP-grasp"/>
</dbReference>
<comment type="catalytic activity">
    <reaction evidence="22">
        <text>5-phospho-beta-D-ribosylamine + glycine + ATP = N(1)-(5-phospho-beta-D-ribosyl)glycinamide + ADP + phosphate + H(+)</text>
        <dbReference type="Rhea" id="RHEA:17453"/>
        <dbReference type="ChEBI" id="CHEBI:15378"/>
        <dbReference type="ChEBI" id="CHEBI:30616"/>
        <dbReference type="ChEBI" id="CHEBI:43474"/>
        <dbReference type="ChEBI" id="CHEBI:57305"/>
        <dbReference type="ChEBI" id="CHEBI:58681"/>
        <dbReference type="ChEBI" id="CHEBI:143788"/>
        <dbReference type="ChEBI" id="CHEBI:456216"/>
        <dbReference type="EC" id="6.3.4.13"/>
    </reaction>
</comment>
<evidence type="ECO:0000256" key="19">
    <source>
        <dbReference type="ARBA" id="ARBA00031908"/>
    </source>
</evidence>
<dbReference type="EMBL" id="LGAV01000004">
    <property type="protein sequence ID" value="KOS14427.1"/>
    <property type="molecule type" value="Genomic_DNA"/>
</dbReference>
<dbReference type="Gene3D" id="3.30.1490.20">
    <property type="entry name" value="ATP-grasp fold, A domain"/>
    <property type="match status" value="1"/>
</dbReference>
<evidence type="ECO:0000256" key="2">
    <source>
        <dbReference type="ARBA" id="ARBA00004686"/>
    </source>
</evidence>
<dbReference type="InterPro" id="IPR011054">
    <property type="entry name" value="Rudment_hybrid_motif"/>
</dbReference>
<comment type="similarity">
    <text evidence="18">In the C-terminal section; belongs to the AIR synthase family.</text>
</comment>
<evidence type="ECO:0000256" key="15">
    <source>
        <dbReference type="ARBA" id="ARBA00023211"/>
    </source>
</evidence>
<gene>
    <name evidence="26" type="ORF">Malapachy_3829</name>
</gene>
<dbReference type="CDD" id="cd02196">
    <property type="entry name" value="PurM"/>
    <property type="match status" value="1"/>
</dbReference>
<dbReference type="InterPro" id="IPR036676">
    <property type="entry name" value="PurM-like_C_sf"/>
</dbReference>
<dbReference type="InterPro" id="IPR036921">
    <property type="entry name" value="PurM-like_N_sf"/>
</dbReference>
<evidence type="ECO:0000259" key="25">
    <source>
        <dbReference type="PROSITE" id="PS50975"/>
    </source>
</evidence>
<evidence type="ECO:0000256" key="10">
    <source>
        <dbReference type="ARBA" id="ARBA00022598"/>
    </source>
</evidence>
<dbReference type="FunFam" id="3.90.650.10:FF:000011">
    <property type="entry name" value="Phosphoribosylformylglycinamidine cyclo-ligase"/>
    <property type="match status" value="1"/>
</dbReference>
<dbReference type="Gene3D" id="3.30.470.20">
    <property type="entry name" value="ATP-grasp fold, B domain"/>
    <property type="match status" value="1"/>
</dbReference>
<keyword evidence="12 24" id="KW-0547">Nucleotide-binding</keyword>
<dbReference type="InterPro" id="IPR037123">
    <property type="entry name" value="PRibGlycinamide_synth_C_sf"/>
</dbReference>
<reference evidence="26 27" key="1">
    <citation type="submission" date="2015-07" db="EMBL/GenBank/DDBJ databases">
        <title>Draft Genome Sequence of Malassezia furfur CBS1878 and Malassezia pachydermatis CBS1879.</title>
        <authorList>
            <person name="Triana S."/>
            <person name="Ohm R."/>
            <person name="Gonzalez A."/>
            <person name="DeCock H."/>
            <person name="Restrepo S."/>
            <person name="Celis A."/>
        </authorList>
    </citation>
    <scope>NUCLEOTIDE SEQUENCE [LARGE SCALE GENOMIC DNA]</scope>
    <source>
        <strain evidence="26 27">CBS 1879</strain>
    </source>
</reference>
<dbReference type="InterPro" id="IPR020562">
    <property type="entry name" value="PRibGlycinamide_synth_N"/>
</dbReference>
<keyword evidence="13" id="KW-0658">Purine biosynthesis</keyword>
<dbReference type="PANTHER" id="PTHR10520:SF12">
    <property type="entry name" value="TRIFUNCTIONAL PURINE BIOSYNTHETIC PROTEIN ADENOSINE-3"/>
    <property type="match status" value="1"/>
</dbReference>
<dbReference type="SUPFAM" id="SSF51246">
    <property type="entry name" value="Rudiment single hybrid motif"/>
    <property type="match status" value="1"/>
</dbReference>
<dbReference type="GO" id="GO:0004641">
    <property type="term" value="F:phosphoribosylformylglycinamidine cyclo-ligase activity"/>
    <property type="evidence" value="ECO:0007669"/>
    <property type="project" value="UniProtKB-EC"/>
</dbReference>
<evidence type="ECO:0000256" key="24">
    <source>
        <dbReference type="PROSITE-ProRule" id="PRU00409"/>
    </source>
</evidence>
<dbReference type="GO" id="GO:0004637">
    <property type="term" value="F:phosphoribosylamine-glycine ligase activity"/>
    <property type="evidence" value="ECO:0007669"/>
    <property type="project" value="UniProtKB-EC"/>
</dbReference>
<dbReference type="Pfam" id="PF01071">
    <property type="entry name" value="GARS_A"/>
    <property type="match status" value="1"/>
</dbReference>
<dbReference type="Gene3D" id="3.90.650.10">
    <property type="entry name" value="PurM-like C-terminal domain"/>
    <property type="match status" value="1"/>
</dbReference>
<dbReference type="Proteomes" id="UP000037751">
    <property type="component" value="Unassembled WGS sequence"/>
</dbReference>
<keyword evidence="10" id="KW-0436">Ligase</keyword>
<evidence type="ECO:0000256" key="22">
    <source>
        <dbReference type="ARBA" id="ARBA00047843"/>
    </source>
</evidence>
<keyword evidence="9" id="KW-0963">Cytoplasm</keyword>
<evidence type="ECO:0000256" key="1">
    <source>
        <dbReference type="ARBA" id="ARBA00004496"/>
    </source>
</evidence>
<dbReference type="GO" id="GO:0005829">
    <property type="term" value="C:cytosol"/>
    <property type="evidence" value="ECO:0007669"/>
    <property type="project" value="TreeGrafter"/>
</dbReference>
<dbReference type="NCBIfam" id="TIGR00877">
    <property type="entry name" value="purD"/>
    <property type="match status" value="1"/>
</dbReference>
<evidence type="ECO:0000313" key="26">
    <source>
        <dbReference type="EMBL" id="KOS14427.1"/>
    </source>
</evidence>
<dbReference type="InterPro" id="IPR013815">
    <property type="entry name" value="ATP_grasp_subdomain_1"/>
</dbReference>
<evidence type="ECO:0000256" key="5">
    <source>
        <dbReference type="ARBA" id="ARBA00010280"/>
    </source>
</evidence>
<evidence type="ECO:0000256" key="7">
    <source>
        <dbReference type="ARBA" id="ARBA00013255"/>
    </source>
</evidence>
<keyword evidence="27" id="KW-1185">Reference proteome</keyword>
<dbReference type="SMART" id="SM01210">
    <property type="entry name" value="GARS_C"/>
    <property type="match status" value="1"/>
</dbReference>
<dbReference type="FunFam" id="3.30.1330.10:FF:000001">
    <property type="entry name" value="Phosphoribosylformylglycinamidine cyclo-ligase"/>
    <property type="match status" value="1"/>
</dbReference>
<dbReference type="SUPFAM" id="SSF56059">
    <property type="entry name" value="Glutathione synthetase ATP-binding domain-like"/>
    <property type="match status" value="1"/>
</dbReference>
<comment type="catalytic activity">
    <reaction evidence="23">
        <text>2-formamido-N(1)-(5-O-phospho-beta-D-ribosyl)acetamidine + ATP = 5-amino-1-(5-phospho-beta-D-ribosyl)imidazole + ADP + phosphate + H(+)</text>
        <dbReference type="Rhea" id="RHEA:23032"/>
        <dbReference type="ChEBI" id="CHEBI:15378"/>
        <dbReference type="ChEBI" id="CHEBI:30616"/>
        <dbReference type="ChEBI" id="CHEBI:43474"/>
        <dbReference type="ChEBI" id="CHEBI:137981"/>
        <dbReference type="ChEBI" id="CHEBI:147287"/>
        <dbReference type="ChEBI" id="CHEBI:456216"/>
        <dbReference type="EC" id="6.3.3.1"/>
    </reaction>
</comment>
<dbReference type="FunFam" id="3.90.600.10:FF:000001">
    <property type="entry name" value="Trifunctional purine biosynthetic protein adenosine-3"/>
    <property type="match status" value="1"/>
</dbReference>
<dbReference type="PROSITE" id="PS50975">
    <property type="entry name" value="ATP_GRASP"/>
    <property type="match status" value="1"/>
</dbReference>
<dbReference type="PANTHER" id="PTHR10520">
    <property type="entry name" value="TRIFUNCTIONAL PURINE BIOSYNTHETIC PROTEIN ADENOSINE-3-RELATED"/>
    <property type="match status" value="1"/>
</dbReference>
<dbReference type="AlphaFoldDB" id="A0A0M8MPW1"/>
<evidence type="ECO:0000256" key="23">
    <source>
        <dbReference type="ARBA" id="ARBA00049057"/>
    </source>
</evidence>
<comment type="caution">
    <text evidence="26">The sequence shown here is derived from an EMBL/GenBank/DDBJ whole genome shotgun (WGS) entry which is preliminary data.</text>
</comment>
<dbReference type="Pfam" id="PF02769">
    <property type="entry name" value="AIRS_C"/>
    <property type="match status" value="1"/>
</dbReference>
<dbReference type="Pfam" id="PF02844">
    <property type="entry name" value="GARS_N"/>
    <property type="match status" value="1"/>
</dbReference>
<organism evidence="26 27">
    <name type="scientific">Malassezia pachydermatis</name>
    <dbReference type="NCBI Taxonomy" id="77020"/>
    <lineage>
        <taxon>Eukaryota</taxon>
        <taxon>Fungi</taxon>
        <taxon>Dikarya</taxon>
        <taxon>Basidiomycota</taxon>
        <taxon>Ustilaginomycotina</taxon>
        <taxon>Malasseziomycetes</taxon>
        <taxon>Malasseziales</taxon>
        <taxon>Malasseziaceae</taxon>
        <taxon>Malassezia</taxon>
    </lineage>
</organism>
<comment type="pathway">
    <text evidence="2">Purine metabolism; IMP biosynthesis via de novo pathway; 5-amino-1-(5-phospho-D-ribosyl)imidazole from N(2)-formyl-N(1)-(5-phospho-D-ribosyl)glycinamide: step 2/2.</text>
</comment>
<evidence type="ECO:0000313" key="27">
    <source>
        <dbReference type="Proteomes" id="UP000037751"/>
    </source>
</evidence>
<protein>
    <recommendedName>
        <fullName evidence="8">Phosphoribosylformylglycinamidine cyclo-ligase</fullName>
        <ecNumber evidence="6">6.3.3.1</ecNumber>
        <ecNumber evidence="7">6.3.4.13</ecNumber>
    </recommendedName>
    <alternativeName>
        <fullName evidence="20">AIR synthase</fullName>
    </alternativeName>
    <alternativeName>
        <fullName evidence="21">AIRS</fullName>
    </alternativeName>
    <alternativeName>
        <fullName evidence="19">Phosphoribosyl-aminoimidazole synthetase</fullName>
    </alternativeName>
</protein>
<dbReference type="GO" id="GO:0005524">
    <property type="term" value="F:ATP binding"/>
    <property type="evidence" value="ECO:0007669"/>
    <property type="project" value="UniProtKB-UniRule"/>
</dbReference>
<dbReference type="GO" id="GO:0046084">
    <property type="term" value="P:adenine biosynthetic process"/>
    <property type="evidence" value="ECO:0007669"/>
    <property type="project" value="TreeGrafter"/>
</dbReference>
<dbReference type="InterPro" id="IPR020561">
    <property type="entry name" value="PRibGlycinamid_synth_ATP-grasp"/>
</dbReference>
<comment type="function">
    <text evidence="17">Catalyzes the second and fifth step in the 'de novo' purine biosynthesis pathway; contains phosphoribosylamine--glycine ligase (GARS) and phosphoribosylformylglycinamidine cyclo-ligase (AIRS) activities.</text>
</comment>
<dbReference type="SUPFAM" id="SSF56042">
    <property type="entry name" value="PurM C-terminal domain-like"/>
    <property type="match status" value="1"/>
</dbReference>
<accession>A0A0M8MPW1</accession>
<comment type="pathway">
    <text evidence="3">Purine metabolism; IMP biosynthesis via de novo pathway; N(1)-(5-phospho-D-ribosyl)glycinamide from 5-phospho-alpha-D-ribose 1-diphosphate: step 2/2.</text>
</comment>
<proteinExistence type="inferred from homology"/>
<evidence type="ECO:0000256" key="18">
    <source>
        <dbReference type="ARBA" id="ARBA00029444"/>
    </source>
</evidence>
<dbReference type="InterPro" id="IPR020559">
    <property type="entry name" value="PRibGlycinamide_synth_CS"/>
</dbReference>